<evidence type="ECO:0000313" key="4">
    <source>
        <dbReference type="Proteomes" id="UP000277928"/>
    </source>
</evidence>
<dbReference type="Pfam" id="PF12572">
    <property type="entry name" value="DUF3752"/>
    <property type="match status" value="1"/>
</dbReference>
<dbReference type="AlphaFoldDB" id="A0A3P6SC95"/>
<dbReference type="EMBL" id="UYRX01000064">
    <property type="protein sequence ID" value="VDK72156.1"/>
    <property type="molecule type" value="Genomic_DNA"/>
</dbReference>
<gene>
    <name evidence="3" type="ORF">NLS_LOCUS1699</name>
</gene>
<sequence>MLRGMHLVALSSPTGRPIWPQEMSSPRLPSDCTMQGPSWDEFDRSEELDYNSSSETDEQDCRSRNFDFITPPGFYAATRQIHVNEVHLSQSSNSLSYLDQLPNSVGELGATSPSDQHLYGPSLPPGLMNTSEDDDPEDPGDPEDPDEGDSQSAMPNMCSFPQFSMPSSIPSSSSRSPFGPNVPNSSEITAPSLPEEETKRSRENLLPPPEPGETHSSGADYSLKRVVGPSMPDLLPTVANLGNDDDEDSRGVYGPAVPYDLQNRPSTSAGKDFDVEVPVDDETCAHDNDCDNGSTFGPIPPWEQKGNVDDEYAERLVRLEMLQANKTSKCKRPEWMTQPPNCFGAYGLSAKTFSLKKDSIAAEKAKLEWTETPAERKKRLEKGDSSCAGPSGLSFETQCSRDCDAIQAKRIAALEEDRGESLLDLHQRKRKRETDENGVVVSERRPFDRNRDLDNHTSGRTGNLNASAIKERYGQLNSRFASFTSQKFL</sequence>
<evidence type="ECO:0000259" key="2">
    <source>
        <dbReference type="Pfam" id="PF12572"/>
    </source>
</evidence>
<dbReference type="OMA" id="CKRPEWM"/>
<feature type="compositionally biased region" description="Basic and acidic residues" evidence="1">
    <location>
        <begin position="442"/>
        <end position="457"/>
    </location>
</feature>
<dbReference type="Proteomes" id="UP000277928">
    <property type="component" value="Unassembled WGS sequence"/>
</dbReference>
<feature type="region of interest" description="Disordered" evidence="1">
    <location>
        <begin position="13"/>
        <end position="40"/>
    </location>
</feature>
<feature type="compositionally biased region" description="Acidic residues" evidence="1">
    <location>
        <begin position="131"/>
        <end position="149"/>
    </location>
</feature>
<feature type="region of interest" description="Disordered" evidence="1">
    <location>
        <begin position="106"/>
        <end position="307"/>
    </location>
</feature>
<evidence type="ECO:0000256" key="1">
    <source>
        <dbReference type="SAM" id="MobiDB-lite"/>
    </source>
</evidence>
<protein>
    <recommendedName>
        <fullName evidence="2">DUF3752 domain-containing protein</fullName>
    </recommendedName>
</protein>
<name>A0A3P6SC95_LITSI</name>
<reference evidence="3 4" key="1">
    <citation type="submission" date="2018-08" db="EMBL/GenBank/DDBJ databases">
        <authorList>
            <person name="Laetsch R D."/>
            <person name="Stevens L."/>
            <person name="Kumar S."/>
            <person name="Blaxter L. M."/>
        </authorList>
    </citation>
    <scope>NUCLEOTIDE SEQUENCE [LARGE SCALE GENOMIC DNA]</scope>
</reference>
<dbReference type="OrthoDB" id="73491at2759"/>
<dbReference type="PANTHER" id="PTHR46370">
    <property type="entry name" value="GPALPP MOTIFS-CONTAINING PROTEIN 1"/>
    <property type="match status" value="1"/>
</dbReference>
<organism evidence="3 4">
    <name type="scientific">Litomosoides sigmodontis</name>
    <name type="common">Filarial nematode worm</name>
    <dbReference type="NCBI Taxonomy" id="42156"/>
    <lineage>
        <taxon>Eukaryota</taxon>
        <taxon>Metazoa</taxon>
        <taxon>Ecdysozoa</taxon>
        <taxon>Nematoda</taxon>
        <taxon>Chromadorea</taxon>
        <taxon>Rhabditida</taxon>
        <taxon>Spirurina</taxon>
        <taxon>Spiruromorpha</taxon>
        <taxon>Filarioidea</taxon>
        <taxon>Onchocercidae</taxon>
        <taxon>Litomosoides</taxon>
    </lineage>
</organism>
<dbReference type="InterPro" id="IPR046331">
    <property type="entry name" value="GPAM1-like"/>
</dbReference>
<dbReference type="InterPro" id="IPR022226">
    <property type="entry name" value="DUF3752"/>
</dbReference>
<feature type="compositionally biased region" description="Low complexity" evidence="1">
    <location>
        <begin position="159"/>
        <end position="179"/>
    </location>
</feature>
<proteinExistence type="predicted"/>
<feature type="domain" description="DUF3752" evidence="2">
    <location>
        <begin position="349"/>
        <end position="480"/>
    </location>
</feature>
<dbReference type="PANTHER" id="PTHR46370:SF1">
    <property type="entry name" value="GPALPP MOTIFS-CONTAINING PROTEIN 1"/>
    <property type="match status" value="1"/>
</dbReference>
<feature type="region of interest" description="Disordered" evidence="1">
    <location>
        <begin position="429"/>
        <end position="466"/>
    </location>
</feature>
<evidence type="ECO:0000313" key="3">
    <source>
        <dbReference type="EMBL" id="VDK72156.1"/>
    </source>
</evidence>
<keyword evidence="4" id="KW-1185">Reference proteome</keyword>
<accession>A0A3P6SC95</accession>
<dbReference type="STRING" id="42156.A0A3P6SC95"/>